<dbReference type="GO" id="GO:0005634">
    <property type="term" value="C:nucleus"/>
    <property type="evidence" value="ECO:0007669"/>
    <property type="project" value="TreeGrafter"/>
</dbReference>
<dbReference type="GO" id="GO:0000307">
    <property type="term" value="C:cyclin-dependent protein kinase holoenzyme complex"/>
    <property type="evidence" value="ECO:0007669"/>
    <property type="project" value="TreeGrafter"/>
</dbReference>
<dbReference type="OrthoDB" id="286814at2759"/>
<evidence type="ECO:0000256" key="1">
    <source>
        <dbReference type="SAM" id="MobiDB-lite"/>
    </source>
</evidence>
<dbReference type="Proteomes" id="UP000612746">
    <property type="component" value="Unassembled WGS sequence"/>
</dbReference>
<dbReference type="EMBL" id="JAEPRA010000008">
    <property type="protein sequence ID" value="KAG2181617.1"/>
    <property type="molecule type" value="Genomic_DNA"/>
</dbReference>
<name>A0A8H7PWF3_9FUNG</name>
<keyword evidence="3" id="KW-1185">Reference proteome</keyword>
<protein>
    <submittedName>
        <fullName evidence="2">Uncharacterized protein</fullName>
    </submittedName>
</protein>
<dbReference type="Gene3D" id="1.10.472.10">
    <property type="entry name" value="Cyclin-like"/>
    <property type="match status" value="1"/>
</dbReference>
<accession>A0A8H7PWF3</accession>
<reference evidence="2" key="1">
    <citation type="submission" date="2020-12" db="EMBL/GenBank/DDBJ databases">
        <title>Metabolic potential, ecology and presence of endohyphal bacteria is reflected in genomic diversity of Mucoromycotina.</title>
        <authorList>
            <person name="Muszewska A."/>
            <person name="Okrasinska A."/>
            <person name="Steczkiewicz K."/>
            <person name="Drgas O."/>
            <person name="Orlowska M."/>
            <person name="Perlinska-Lenart U."/>
            <person name="Aleksandrzak-Piekarczyk T."/>
            <person name="Szatraj K."/>
            <person name="Zielenkiewicz U."/>
            <person name="Pilsyk S."/>
            <person name="Malc E."/>
            <person name="Mieczkowski P."/>
            <person name="Kruszewska J.S."/>
            <person name="Biernat P."/>
            <person name="Pawlowska J."/>
        </authorList>
    </citation>
    <scope>NUCLEOTIDE SEQUENCE</scope>
    <source>
        <strain evidence="2">WA0000051536</strain>
    </source>
</reference>
<feature type="compositionally biased region" description="Low complexity" evidence="1">
    <location>
        <begin position="79"/>
        <end position="95"/>
    </location>
</feature>
<dbReference type="Pfam" id="PF08613">
    <property type="entry name" value="Cyclin"/>
    <property type="match status" value="1"/>
</dbReference>
<dbReference type="InterPro" id="IPR013922">
    <property type="entry name" value="Cyclin_PHO80-like"/>
</dbReference>
<dbReference type="GO" id="GO:0019901">
    <property type="term" value="F:protein kinase binding"/>
    <property type="evidence" value="ECO:0007669"/>
    <property type="project" value="InterPro"/>
</dbReference>
<feature type="region of interest" description="Disordered" evidence="1">
    <location>
        <begin position="67"/>
        <end position="102"/>
    </location>
</feature>
<comment type="caution">
    <text evidence="2">The sequence shown here is derived from an EMBL/GenBank/DDBJ whole genome shotgun (WGS) entry which is preliminary data.</text>
</comment>
<proteinExistence type="predicted"/>
<organism evidence="2 3">
    <name type="scientific">Umbelopsis vinacea</name>
    <dbReference type="NCBI Taxonomy" id="44442"/>
    <lineage>
        <taxon>Eukaryota</taxon>
        <taxon>Fungi</taxon>
        <taxon>Fungi incertae sedis</taxon>
        <taxon>Mucoromycota</taxon>
        <taxon>Mucoromycotina</taxon>
        <taxon>Umbelopsidomycetes</taxon>
        <taxon>Umbelopsidales</taxon>
        <taxon>Umbelopsidaceae</taxon>
        <taxon>Umbelopsis</taxon>
    </lineage>
</organism>
<gene>
    <name evidence="2" type="ORF">INT44_008432</name>
</gene>
<evidence type="ECO:0000313" key="2">
    <source>
        <dbReference type="EMBL" id="KAG2181617.1"/>
    </source>
</evidence>
<dbReference type="CDD" id="cd20557">
    <property type="entry name" value="CYCLIN_ScPCL1-like"/>
    <property type="match status" value="1"/>
</dbReference>
<sequence>MAPKDTGIIWQSASIMNSSNDIVNATMYDFRAPWGNYAKSTPIEYTYSNAYPCLKALPDVLDGNKSSNFNRQRLGKTPSDTPSLSSSSSSLSSTSPEEDDDAHIRHASQTPIRYTNSLIQKISLVDKLVETTSAVIDAIWWPSIETQNVKVVSTAQFVREILKRSKSTYSTLQAALYYIFRIKQKIMDRMAERNTLSAQQSSPQDCIFCGRRMFLAAVMVASKFLQDKTYRNSAWAKISGLTTSEISYSEMAFLKLIDFRLFISKDTFEMWHRMLSQHISQLMNMLPKSRRLPPASRAALSEMCNYGYQCTTMNSKALDYTHEPYFDNIVKSPDAVAAKRHAYHEPTQHRKKLCQ</sequence>
<dbReference type="GO" id="GO:0016538">
    <property type="term" value="F:cyclin-dependent protein serine/threonine kinase regulator activity"/>
    <property type="evidence" value="ECO:0007669"/>
    <property type="project" value="TreeGrafter"/>
</dbReference>
<evidence type="ECO:0000313" key="3">
    <source>
        <dbReference type="Proteomes" id="UP000612746"/>
    </source>
</evidence>
<dbReference type="PANTHER" id="PTHR15615:SF36">
    <property type="entry name" value="PHO85 CYCLIN-5"/>
    <property type="match status" value="1"/>
</dbReference>
<dbReference type="AlphaFoldDB" id="A0A8H7PWF3"/>
<dbReference type="PANTHER" id="PTHR15615">
    <property type="match status" value="1"/>
</dbReference>